<evidence type="ECO:0000256" key="7">
    <source>
        <dbReference type="ARBA" id="ARBA00022840"/>
    </source>
</evidence>
<evidence type="ECO:0000256" key="1">
    <source>
        <dbReference type="ARBA" id="ARBA00000085"/>
    </source>
</evidence>
<dbReference type="Proteomes" id="UP000824132">
    <property type="component" value="Unassembled WGS sequence"/>
</dbReference>
<dbReference type="GO" id="GO:0000155">
    <property type="term" value="F:phosphorelay sensor kinase activity"/>
    <property type="evidence" value="ECO:0007669"/>
    <property type="project" value="InterPro"/>
</dbReference>
<keyword evidence="4" id="KW-0808">Transferase</keyword>
<evidence type="ECO:0000259" key="12">
    <source>
        <dbReference type="Pfam" id="PF02518"/>
    </source>
</evidence>
<dbReference type="PANTHER" id="PTHR24421:SF10">
    <property type="entry name" value="NITRATE_NITRITE SENSOR PROTEIN NARQ"/>
    <property type="match status" value="1"/>
</dbReference>
<keyword evidence="3" id="KW-0597">Phosphoprotein</keyword>
<dbReference type="InterPro" id="IPR011712">
    <property type="entry name" value="Sig_transdc_His_kin_sub3_dim/P"/>
</dbReference>
<evidence type="ECO:0000259" key="13">
    <source>
        <dbReference type="Pfam" id="PF07730"/>
    </source>
</evidence>
<reference evidence="14" key="2">
    <citation type="submission" date="2021-04" db="EMBL/GenBank/DDBJ databases">
        <authorList>
            <person name="Gilroy R."/>
        </authorList>
    </citation>
    <scope>NUCLEOTIDE SEQUENCE</scope>
    <source>
        <strain evidence="14">CHK187-5294</strain>
    </source>
</reference>
<proteinExistence type="predicted"/>
<dbReference type="Gene3D" id="1.20.5.1930">
    <property type="match status" value="1"/>
</dbReference>
<dbReference type="PANTHER" id="PTHR24421">
    <property type="entry name" value="NITRATE/NITRITE SENSOR PROTEIN NARX-RELATED"/>
    <property type="match status" value="1"/>
</dbReference>
<gene>
    <name evidence="14" type="ORF">H9727_07000</name>
</gene>
<evidence type="ECO:0000256" key="2">
    <source>
        <dbReference type="ARBA" id="ARBA00012438"/>
    </source>
</evidence>
<comment type="caution">
    <text evidence="14">The sequence shown here is derived from an EMBL/GenBank/DDBJ whole genome shotgun (WGS) entry which is preliminary data.</text>
</comment>
<keyword evidence="9" id="KW-0175">Coiled coil</keyword>
<dbReference type="Pfam" id="PF02518">
    <property type="entry name" value="HATPase_c"/>
    <property type="match status" value="1"/>
</dbReference>
<dbReference type="CDD" id="cd16917">
    <property type="entry name" value="HATPase_UhpB-NarQ-NarX-like"/>
    <property type="match status" value="1"/>
</dbReference>
<feature type="transmembrane region" description="Helical" evidence="11">
    <location>
        <begin position="69"/>
        <end position="88"/>
    </location>
</feature>
<reference evidence="14" key="1">
    <citation type="journal article" date="2021" name="PeerJ">
        <title>Extensive microbial diversity within the chicken gut microbiome revealed by metagenomics and culture.</title>
        <authorList>
            <person name="Gilroy R."/>
            <person name="Ravi A."/>
            <person name="Getino M."/>
            <person name="Pursley I."/>
            <person name="Horton D.L."/>
            <person name="Alikhan N.F."/>
            <person name="Baker D."/>
            <person name="Gharbi K."/>
            <person name="Hall N."/>
            <person name="Watson M."/>
            <person name="Adriaenssens E.M."/>
            <person name="Foster-Nyarko E."/>
            <person name="Jarju S."/>
            <person name="Secka A."/>
            <person name="Antonio M."/>
            <person name="Oren A."/>
            <person name="Chaudhuri R.R."/>
            <person name="La Ragione R."/>
            <person name="Hildebrand F."/>
            <person name="Pallen M.J."/>
        </authorList>
    </citation>
    <scope>NUCLEOTIDE SEQUENCE</scope>
    <source>
        <strain evidence="14">CHK187-5294</strain>
    </source>
</reference>
<dbReference type="SUPFAM" id="SSF55874">
    <property type="entry name" value="ATPase domain of HSP90 chaperone/DNA topoisomerase II/histidine kinase"/>
    <property type="match status" value="1"/>
</dbReference>
<evidence type="ECO:0000256" key="9">
    <source>
        <dbReference type="SAM" id="Coils"/>
    </source>
</evidence>
<feature type="transmembrane region" description="Helical" evidence="11">
    <location>
        <begin position="129"/>
        <end position="149"/>
    </location>
</feature>
<feature type="transmembrane region" description="Helical" evidence="11">
    <location>
        <begin position="12"/>
        <end position="33"/>
    </location>
</feature>
<keyword evidence="11" id="KW-0472">Membrane</keyword>
<feature type="transmembrane region" description="Helical" evidence="11">
    <location>
        <begin position="155"/>
        <end position="176"/>
    </location>
</feature>
<dbReference type="GO" id="GO:0046983">
    <property type="term" value="F:protein dimerization activity"/>
    <property type="evidence" value="ECO:0007669"/>
    <property type="project" value="InterPro"/>
</dbReference>
<evidence type="ECO:0000256" key="3">
    <source>
        <dbReference type="ARBA" id="ARBA00022553"/>
    </source>
</evidence>
<keyword evidence="5" id="KW-0547">Nucleotide-binding</keyword>
<dbReference type="Pfam" id="PF07730">
    <property type="entry name" value="HisKA_3"/>
    <property type="match status" value="1"/>
</dbReference>
<accession>A0A9D2D090</accession>
<keyword evidence="11" id="KW-0812">Transmembrane</keyword>
<evidence type="ECO:0000256" key="6">
    <source>
        <dbReference type="ARBA" id="ARBA00022777"/>
    </source>
</evidence>
<keyword evidence="11" id="KW-1133">Transmembrane helix</keyword>
<name>A0A9D2D090_9FIRM</name>
<feature type="domain" description="Signal transduction histidine kinase subgroup 3 dimerisation and phosphoacceptor" evidence="13">
    <location>
        <begin position="211"/>
        <end position="274"/>
    </location>
</feature>
<evidence type="ECO:0000256" key="11">
    <source>
        <dbReference type="SAM" id="Phobius"/>
    </source>
</evidence>
<dbReference type="GO" id="GO:0005524">
    <property type="term" value="F:ATP binding"/>
    <property type="evidence" value="ECO:0007669"/>
    <property type="project" value="UniProtKB-KW"/>
</dbReference>
<feature type="domain" description="Histidine kinase/HSP90-like ATPase" evidence="12">
    <location>
        <begin position="315"/>
        <end position="402"/>
    </location>
</feature>
<dbReference type="InterPro" id="IPR050482">
    <property type="entry name" value="Sensor_HK_TwoCompSys"/>
</dbReference>
<keyword evidence="6 14" id="KW-0418">Kinase</keyword>
<sequence>MSLKALKTGKGVIRLLEFTILILLAVMCIPVALASITTGVIAFTITALVALILSMLAKLFIAKTFKRKIFWFVLDSVLLILLTIFSGLRNRSGESTTYNYIVYMLVLSEFYISSDRLRDNAIMFGVNLGAYTITYLIIAIFNGFIDAVFRTSSQYFLELIVLFLHFIMFNFSMTVYRKNKMIEENVKELEEGRNELLRAYEKLEEVTLVEERNRIAKEIHDTAGHSLTTVIMQTEAARLAVDSDPETAKKCIAAANIQAKSCLDELRLSVHLLSGRRENVTFKEYLEGILGETQDGTGITVRSKIDDVSLDSEAERFIANTLREGISNGIRHGNSTAFFFELKDMGNFIEFLLSDNGRGADMKTFKEGFGLSGMRAKAEKLGGMVRFDSEEGEGFEIELSLPGKWKTTEQKIKEEPHEDQSDDRG</sequence>
<organism evidence="14 15">
    <name type="scientific">Candidatus Borkfalkia avistercoris</name>
    <dbReference type="NCBI Taxonomy" id="2838504"/>
    <lineage>
        <taxon>Bacteria</taxon>
        <taxon>Bacillati</taxon>
        <taxon>Bacillota</taxon>
        <taxon>Clostridia</taxon>
        <taxon>Christensenellales</taxon>
        <taxon>Christensenellaceae</taxon>
        <taxon>Candidatus Borkfalkia</taxon>
    </lineage>
</organism>
<protein>
    <recommendedName>
        <fullName evidence="2">histidine kinase</fullName>
        <ecNumber evidence="2">2.7.13.3</ecNumber>
    </recommendedName>
</protein>
<dbReference type="EMBL" id="DXCL01000042">
    <property type="protein sequence ID" value="HIZ04017.1"/>
    <property type="molecule type" value="Genomic_DNA"/>
</dbReference>
<feature type="coiled-coil region" evidence="9">
    <location>
        <begin position="179"/>
        <end position="206"/>
    </location>
</feature>
<evidence type="ECO:0000313" key="14">
    <source>
        <dbReference type="EMBL" id="HIZ04017.1"/>
    </source>
</evidence>
<comment type="catalytic activity">
    <reaction evidence="1">
        <text>ATP + protein L-histidine = ADP + protein N-phospho-L-histidine.</text>
        <dbReference type="EC" id="2.7.13.3"/>
    </reaction>
</comment>
<evidence type="ECO:0000313" key="15">
    <source>
        <dbReference type="Proteomes" id="UP000824132"/>
    </source>
</evidence>
<dbReference type="GO" id="GO:0016020">
    <property type="term" value="C:membrane"/>
    <property type="evidence" value="ECO:0007669"/>
    <property type="project" value="InterPro"/>
</dbReference>
<keyword evidence="8" id="KW-0902">Two-component regulatory system</keyword>
<dbReference type="Gene3D" id="3.30.565.10">
    <property type="entry name" value="Histidine kinase-like ATPase, C-terminal domain"/>
    <property type="match status" value="1"/>
</dbReference>
<keyword evidence="7" id="KW-0067">ATP-binding</keyword>
<evidence type="ECO:0000256" key="5">
    <source>
        <dbReference type="ARBA" id="ARBA00022741"/>
    </source>
</evidence>
<evidence type="ECO:0000256" key="4">
    <source>
        <dbReference type="ARBA" id="ARBA00022679"/>
    </source>
</evidence>
<dbReference type="EC" id="2.7.13.3" evidence="2"/>
<dbReference type="AlphaFoldDB" id="A0A9D2D090"/>
<feature type="transmembrane region" description="Helical" evidence="11">
    <location>
        <begin position="39"/>
        <end position="57"/>
    </location>
</feature>
<evidence type="ECO:0000256" key="8">
    <source>
        <dbReference type="ARBA" id="ARBA00023012"/>
    </source>
</evidence>
<evidence type="ECO:0000256" key="10">
    <source>
        <dbReference type="SAM" id="MobiDB-lite"/>
    </source>
</evidence>
<feature type="region of interest" description="Disordered" evidence="10">
    <location>
        <begin position="406"/>
        <end position="425"/>
    </location>
</feature>
<dbReference type="InterPro" id="IPR003594">
    <property type="entry name" value="HATPase_dom"/>
</dbReference>
<dbReference type="InterPro" id="IPR036890">
    <property type="entry name" value="HATPase_C_sf"/>
</dbReference>